<gene>
    <name evidence="1" type="ORF">Tcan_10121</name>
</gene>
<dbReference type="Proteomes" id="UP000031036">
    <property type="component" value="Unassembled WGS sequence"/>
</dbReference>
<reference evidence="1 2" key="1">
    <citation type="submission" date="2014-11" db="EMBL/GenBank/DDBJ databases">
        <title>Genetic blueprint of the zoonotic pathogen Toxocara canis.</title>
        <authorList>
            <person name="Zhu X.-Q."/>
            <person name="Korhonen P.K."/>
            <person name="Cai H."/>
            <person name="Young N.D."/>
            <person name="Nejsum P."/>
            <person name="von Samson-Himmelstjerna G."/>
            <person name="Boag P.R."/>
            <person name="Tan P."/>
            <person name="Li Q."/>
            <person name="Min J."/>
            <person name="Yang Y."/>
            <person name="Wang X."/>
            <person name="Fang X."/>
            <person name="Hall R.S."/>
            <person name="Hofmann A."/>
            <person name="Sternberg P.W."/>
            <person name="Jex A.R."/>
            <person name="Gasser R.B."/>
        </authorList>
    </citation>
    <scope>NUCLEOTIDE SEQUENCE [LARGE SCALE GENOMIC DNA]</scope>
    <source>
        <strain evidence="1">PN_DK_2014</strain>
    </source>
</reference>
<evidence type="ECO:0000313" key="2">
    <source>
        <dbReference type="Proteomes" id="UP000031036"/>
    </source>
</evidence>
<accession>A0A0B2VVD8</accession>
<dbReference type="OrthoDB" id="5871660at2759"/>
<sequence>MKNWNCSTNWLIRTATRVSFGPTAKKALIGYARSKPHLAKYAQEFDMERLSTMIEGERKKAMEEPENTHVEVETHKSNRLMWFRSFGKKSPRS</sequence>
<comment type="caution">
    <text evidence="1">The sequence shown here is derived from an EMBL/GenBank/DDBJ whole genome shotgun (WGS) entry which is preliminary data.</text>
</comment>
<name>A0A0B2VVD8_TOXCA</name>
<proteinExistence type="predicted"/>
<evidence type="ECO:0000313" key="1">
    <source>
        <dbReference type="EMBL" id="KHN85282.1"/>
    </source>
</evidence>
<dbReference type="AlphaFoldDB" id="A0A0B2VVD8"/>
<dbReference type="EMBL" id="JPKZ01000834">
    <property type="protein sequence ID" value="KHN85282.1"/>
    <property type="molecule type" value="Genomic_DNA"/>
</dbReference>
<keyword evidence="2" id="KW-1185">Reference proteome</keyword>
<organism evidence="1 2">
    <name type="scientific">Toxocara canis</name>
    <name type="common">Canine roundworm</name>
    <dbReference type="NCBI Taxonomy" id="6265"/>
    <lineage>
        <taxon>Eukaryota</taxon>
        <taxon>Metazoa</taxon>
        <taxon>Ecdysozoa</taxon>
        <taxon>Nematoda</taxon>
        <taxon>Chromadorea</taxon>
        <taxon>Rhabditida</taxon>
        <taxon>Spirurina</taxon>
        <taxon>Ascaridomorpha</taxon>
        <taxon>Ascaridoidea</taxon>
        <taxon>Toxocaridae</taxon>
        <taxon>Toxocara</taxon>
    </lineage>
</organism>
<protein>
    <submittedName>
        <fullName evidence="1">Uncharacterized protein</fullName>
    </submittedName>
</protein>